<gene>
    <name evidence="1" type="ORF">BJ987_004613</name>
</gene>
<dbReference type="EMBL" id="JAGGMR010000001">
    <property type="protein sequence ID" value="MBP2191712.1"/>
    <property type="molecule type" value="Genomic_DNA"/>
</dbReference>
<accession>A0ABS4QJ22</accession>
<dbReference type="RefSeq" id="WP_209893744.1">
    <property type="nucleotide sequence ID" value="NZ_JAGGMR010000001.1"/>
</dbReference>
<evidence type="ECO:0000313" key="1">
    <source>
        <dbReference type="EMBL" id="MBP2191712.1"/>
    </source>
</evidence>
<organism evidence="1 2">
    <name type="scientific">Nocardia goodfellowii</name>
    <dbReference type="NCBI Taxonomy" id="882446"/>
    <lineage>
        <taxon>Bacteria</taxon>
        <taxon>Bacillati</taxon>
        <taxon>Actinomycetota</taxon>
        <taxon>Actinomycetes</taxon>
        <taxon>Mycobacteriales</taxon>
        <taxon>Nocardiaceae</taxon>
        <taxon>Nocardia</taxon>
    </lineage>
</organism>
<proteinExistence type="predicted"/>
<reference evidence="1 2" key="1">
    <citation type="submission" date="2021-03" db="EMBL/GenBank/DDBJ databases">
        <title>Sequencing the genomes of 1000 actinobacteria strains.</title>
        <authorList>
            <person name="Klenk H.-P."/>
        </authorList>
    </citation>
    <scope>NUCLEOTIDE SEQUENCE [LARGE SCALE GENOMIC DNA]</scope>
    <source>
        <strain evidence="1 2">DSM 45516</strain>
    </source>
</reference>
<dbReference type="Proteomes" id="UP001519325">
    <property type="component" value="Unassembled WGS sequence"/>
</dbReference>
<sequence length="334" mass="37033">MTGLGRDEFRTLLTDLKSVDFGTWRHEDVIAACAKLGWAVSRDQLPRCETAAVPGVVRGAYLTQNWDRRHGGDSEMMQIYLCAATIAPERFREYVALATEVWGEPSLYGGNGDAFVRWRGATTTEQLEVSRHGELTVRVFATQAWEGWDYRSWEWGEGLGEVPYTWIGENNHPSLAGCYFGGRLVHGWDELAESLAMTLRDIHFGMRALGVGDSSPSPDSVVITLAAADSHEDDPRWLQILQSLDQLIVLVSPDGCPAEILRGRGCAPDEYGAWTSEFPPSPETADTAAQLAVTLLRDFGFASPAEVSGQYFRNSSPYQRFSLHCVGVEPSRRR</sequence>
<name>A0ABS4QJ22_9NOCA</name>
<protein>
    <submittedName>
        <fullName evidence="1">Uncharacterized protein</fullName>
    </submittedName>
</protein>
<comment type="caution">
    <text evidence="1">The sequence shown here is derived from an EMBL/GenBank/DDBJ whole genome shotgun (WGS) entry which is preliminary data.</text>
</comment>
<keyword evidence="2" id="KW-1185">Reference proteome</keyword>
<evidence type="ECO:0000313" key="2">
    <source>
        <dbReference type="Proteomes" id="UP001519325"/>
    </source>
</evidence>